<dbReference type="EMBL" id="CP080777">
    <property type="protein sequence ID" value="UWP97162.1"/>
    <property type="molecule type" value="Genomic_DNA"/>
</dbReference>
<evidence type="ECO:0000313" key="3">
    <source>
        <dbReference type="Proteomes" id="UP001057991"/>
    </source>
</evidence>
<proteinExistence type="predicted"/>
<keyword evidence="2" id="KW-0614">Plasmid</keyword>
<organism evidence="2 3">
    <name type="scientific">Aliiroseovarius crassostreae</name>
    <dbReference type="NCBI Taxonomy" id="154981"/>
    <lineage>
        <taxon>Bacteria</taxon>
        <taxon>Pseudomonadati</taxon>
        <taxon>Pseudomonadota</taxon>
        <taxon>Alphaproteobacteria</taxon>
        <taxon>Rhodobacterales</taxon>
        <taxon>Paracoccaceae</taxon>
        <taxon>Aliiroseovarius</taxon>
    </lineage>
</organism>
<name>A0A9Q9HHA6_9RHOB</name>
<protein>
    <submittedName>
        <fullName evidence="2">YcxB family protein</fullName>
    </submittedName>
</protein>
<keyword evidence="1" id="KW-0812">Transmembrane</keyword>
<geneLocation type="plasmid" evidence="2 3">
    <name>unnamed1</name>
</geneLocation>
<sequence>MSDFVFQSTFQNVNFKKACKALRKRRGRASGFLDGWGGFILGALAIGVAAGLVSGGIGGELGNTLAYVIIFGGLMGLLTWYGRRGQKAMLEAPIRSGITHIRLSPEGYALEHPGHTSLTRWSHVPGVIATPQALLILHSDYEYYPIEAAAFRDAEEMQKVAAQIQDWIAATGPADPETAA</sequence>
<evidence type="ECO:0000256" key="1">
    <source>
        <dbReference type="SAM" id="Phobius"/>
    </source>
</evidence>
<reference evidence="2" key="1">
    <citation type="submission" date="2021-08" db="EMBL/GenBank/DDBJ databases">
        <authorList>
            <person name="Nwanade C."/>
            <person name="Wang M."/>
            <person name="Masoudi A."/>
            <person name="Yu Z."/>
            <person name="Liu J."/>
        </authorList>
    </citation>
    <scope>NUCLEOTIDE SEQUENCE</scope>
    <source>
        <strain evidence="2">S056</strain>
        <plasmid evidence="2">unnamed1</plasmid>
    </source>
</reference>
<accession>A0A9Q9HHA6</accession>
<gene>
    <name evidence="2" type="ORF">K3X48_15135</name>
</gene>
<feature type="transmembrane region" description="Helical" evidence="1">
    <location>
        <begin position="32"/>
        <end position="53"/>
    </location>
</feature>
<dbReference type="Proteomes" id="UP001057991">
    <property type="component" value="Plasmid unnamed1"/>
</dbReference>
<evidence type="ECO:0000313" key="2">
    <source>
        <dbReference type="EMBL" id="UWP97162.1"/>
    </source>
</evidence>
<dbReference type="AlphaFoldDB" id="A0A9Q9HHA6"/>
<keyword evidence="1" id="KW-1133">Transmembrane helix</keyword>
<keyword evidence="1" id="KW-0472">Membrane</keyword>
<feature type="transmembrane region" description="Helical" evidence="1">
    <location>
        <begin position="65"/>
        <end position="82"/>
    </location>
</feature>
<dbReference type="RefSeq" id="WP_259807025.1">
    <property type="nucleotide sequence ID" value="NZ_CP080777.1"/>
</dbReference>